<feature type="compositionally biased region" description="Polar residues" evidence="2">
    <location>
        <begin position="1"/>
        <end position="11"/>
    </location>
</feature>
<sequence length="421" mass="46603">MSQQKPSQNNHPYHHIFNRMAKRTHGDVASAPEPREDAPRDQKRTKTSHQDVHQSVNAFIELIANVKALDVDVDLNNRPLEIDNLQPGARKNLKTLSRSLLHFLPAIRALAEEEEQLPQHPSAPDVSVKSQEGQRPSPSSDTLTKWTVDDIPSSLPPLPAVLDSDIEVASFTHPGMAQRQTDMNYERLEWIGDAYLYVISCGLIYATFPTLSPGKCSQIRETLVKNITLCDFSLRYGFDKRANFPAEFGLDGRPGGTKVSNKERTKVLGDIFEAYVAAVVVSDPTNGFARATAWLKALWAGTIAKQIREASSLEKKAGELPPKTQLANLILAKGIKLRYEDAPGPSKKVSKDTRAPLYTINVYLDGWGETGKLLGWGTAPGKTEAGNKAAQCAMDNKKMIQVYAERKRAHMAALEAQRKEE</sequence>
<dbReference type="GO" id="GO:0006364">
    <property type="term" value="P:rRNA processing"/>
    <property type="evidence" value="ECO:0007669"/>
    <property type="project" value="TreeGrafter"/>
</dbReference>
<dbReference type="OrthoDB" id="2392202at2759"/>
<dbReference type="Proteomes" id="UP000182658">
    <property type="component" value="Unassembled WGS sequence"/>
</dbReference>
<evidence type="ECO:0000256" key="2">
    <source>
        <dbReference type="SAM" id="MobiDB-lite"/>
    </source>
</evidence>
<feature type="compositionally biased region" description="Basic and acidic residues" evidence="2">
    <location>
        <begin position="33"/>
        <end position="51"/>
    </location>
</feature>
<dbReference type="GO" id="GO:0004525">
    <property type="term" value="F:ribonuclease III activity"/>
    <property type="evidence" value="ECO:0007669"/>
    <property type="project" value="InterPro"/>
</dbReference>
<feature type="region of interest" description="Disordered" evidence="2">
    <location>
        <begin position="114"/>
        <end position="146"/>
    </location>
</feature>
<dbReference type="EMBL" id="KV875099">
    <property type="protein sequence ID" value="OIW27473.1"/>
    <property type="molecule type" value="Genomic_DNA"/>
</dbReference>
<dbReference type="PANTHER" id="PTHR11207">
    <property type="entry name" value="RIBONUCLEASE III"/>
    <property type="match status" value="1"/>
</dbReference>
<proteinExistence type="predicted"/>
<dbReference type="FunCoup" id="A0A1J7J2D7">
    <property type="interactions" value="233"/>
</dbReference>
<evidence type="ECO:0000313" key="4">
    <source>
        <dbReference type="EMBL" id="OIW27473.1"/>
    </source>
</evidence>
<evidence type="ECO:0000313" key="5">
    <source>
        <dbReference type="Proteomes" id="UP000182658"/>
    </source>
</evidence>
<dbReference type="GO" id="GO:0034475">
    <property type="term" value="P:U4 snRNA 3'-end processing"/>
    <property type="evidence" value="ECO:0007669"/>
    <property type="project" value="TreeGrafter"/>
</dbReference>
<evidence type="ECO:0000256" key="1">
    <source>
        <dbReference type="ARBA" id="ARBA00022884"/>
    </source>
</evidence>
<dbReference type="GO" id="GO:0003723">
    <property type="term" value="F:RNA binding"/>
    <property type="evidence" value="ECO:0007669"/>
    <property type="project" value="UniProtKB-KW"/>
</dbReference>
<dbReference type="STRING" id="1408157.A0A1J7J2D7"/>
<dbReference type="InParanoid" id="A0A1J7J2D7"/>
<name>A0A1J7J2D7_9PEZI</name>
<dbReference type="SUPFAM" id="SSF69065">
    <property type="entry name" value="RNase III domain-like"/>
    <property type="match status" value="1"/>
</dbReference>
<dbReference type="CDD" id="cd00593">
    <property type="entry name" value="RIBOc"/>
    <property type="match status" value="1"/>
</dbReference>
<dbReference type="Gene3D" id="1.10.1520.10">
    <property type="entry name" value="Ribonuclease III domain"/>
    <property type="match status" value="1"/>
</dbReference>
<dbReference type="SMART" id="SM00535">
    <property type="entry name" value="RIBOc"/>
    <property type="match status" value="1"/>
</dbReference>
<organism evidence="4 5">
    <name type="scientific">Coniochaeta ligniaria NRRL 30616</name>
    <dbReference type="NCBI Taxonomy" id="1408157"/>
    <lineage>
        <taxon>Eukaryota</taxon>
        <taxon>Fungi</taxon>
        <taxon>Dikarya</taxon>
        <taxon>Ascomycota</taxon>
        <taxon>Pezizomycotina</taxon>
        <taxon>Sordariomycetes</taxon>
        <taxon>Sordariomycetidae</taxon>
        <taxon>Coniochaetales</taxon>
        <taxon>Coniochaetaceae</taxon>
        <taxon>Coniochaeta</taxon>
    </lineage>
</organism>
<evidence type="ECO:0000259" key="3">
    <source>
        <dbReference type="PROSITE" id="PS50142"/>
    </source>
</evidence>
<reference evidence="4 5" key="1">
    <citation type="submission" date="2016-10" db="EMBL/GenBank/DDBJ databases">
        <title>Draft genome sequence of Coniochaeta ligniaria NRRL30616, a lignocellulolytic fungus for bioabatement of inhibitors in plant biomass hydrolysates.</title>
        <authorList>
            <consortium name="DOE Joint Genome Institute"/>
            <person name="Jimenez D.J."/>
            <person name="Hector R.E."/>
            <person name="Riley R."/>
            <person name="Sun H."/>
            <person name="Grigoriev I.V."/>
            <person name="Van Elsas J.D."/>
            <person name="Nichols N.N."/>
        </authorList>
    </citation>
    <scope>NUCLEOTIDE SEQUENCE [LARGE SCALE GENOMIC DNA]</scope>
    <source>
        <strain evidence="4 5">NRRL 30616</strain>
    </source>
</reference>
<dbReference type="PROSITE" id="PS50142">
    <property type="entry name" value="RNASE_3_2"/>
    <property type="match status" value="1"/>
</dbReference>
<dbReference type="Pfam" id="PF00636">
    <property type="entry name" value="Ribonuclease_3"/>
    <property type="match status" value="1"/>
</dbReference>
<feature type="compositionally biased region" description="Polar residues" evidence="2">
    <location>
        <begin position="128"/>
        <end position="145"/>
    </location>
</feature>
<dbReference type="Gene3D" id="3.30.160.20">
    <property type="match status" value="1"/>
</dbReference>
<dbReference type="GO" id="GO:0005654">
    <property type="term" value="C:nucleoplasm"/>
    <property type="evidence" value="ECO:0007669"/>
    <property type="project" value="TreeGrafter"/>
</dbReference>
<feature type="compositionally biased region" description="Basic residues" evidence="2">
    <location>
        <begin position="12"/>
        <end position="23"/>
    </location>
</feature>
<dbReference type="SUPFAM" id="SSF54768">
    <property type="entry name" value="dsRNA-binding domain-like"/>
    <property type="match status" value="1"/>
</dbReference>
<keyword evidence="1" id="KW-0694">RNA-binding</keyword>
<accession>A0A1J7J2D7</accession>
<keyword evidence="5" id="KW-1185">Reference proteome</keyword>
<feature type="region of interest" description="Disordered" evidence="2">
    <location>
        <begin position="1"/>
        <end position="51"/>
    </location>
</feature>
<dbReference type="InterPro" id="IPR000999">
    <property type="entry name" value="RNase_III_dom"/>
</dbReference>
<feature type="domain" description="RNase III" evidence="3">
    <location>
        <begin position="170"/>
        <end position="284"/>
    </location>
</feature>
<gene>
    <name evidence="4" type="ORF">CONLIGDRAFT_432118</name>
</gene>
<dbReference type="GO" id="GO:0006369">
    <property type="term" value="P:termination of RNA polymerase II transcription"/>
    <property type="evidence" value="ECO:0007669"/>
    <property type="project" value="TreeGrafter"/>
</dbReference>
<protein>
    <submittedName>
        <fullName evidence="4">Ribonuclease III</fullName>
    </submittedName>
</protein>
<dbReference type="PANTHER" id="PTHR11207:SF0">
    <property type="entry name" value="RIBONUCLEASE 3"/>
    <property type="match status" value="1"/>
</dbReference>
<dbReference type="InterPro" id="IPR036389">
    <property type="entry name" value="RNase_III_sf"/>
</dbReference>
<dbReference type="AlphaFoldDB" id="A0A1J7J2D7"/>